<keyword evidence="1" id="KW-0812">Transmembrane</keyword>
<dbReference type="KEGG" id="xya:ET471_00835"/>
<feature type="transmembrane region" description="Helical" evidence="1">
    <location>
        <begin position="184"/>
        <end position="204"/>
    </location>
</feature>
<dbReference type="AlphaFoldDB" id="A0A4P6EZ92"/>
<evidence type="ECO:0000313" key="3">
    <source>
        <dbReference type="Proteomes" id="UP000292118"/>
    </source>
</evidence>
<feature type="transmembrane region" description="Helical" evidence="1">
    <location>
        <begin position="264"/>
        <end position="283"/>
    </location>
</feature>
<protein>
    <submittedName>
        <fullName evidence="2">Uncharacterized protein</fullName>
    </submittedName>
</protein>
<evidence type="ECO:0000256" key="1">
    <source>
        <dbReference type="SAM" id="Phobius"/>
    </source>
</evidence>
<proteinExistence type="predicted"/>
<dbReference type="EMBL" id="CP035493">
    <property type="protein sequence ID" value="QAY68770.1"/>
    <property type="molecule type" value="Genomic_DNA"/>
</dbReference>
<dbReference type="Proteomes" id="UP000292118">
    <property type="component" value="Chromosome"/>
</dbReference>
<keyword evidence="1" id="KW-0472">Membrane</keyword>
<feature type="transmembrane region" description="Helical" evidence="1">
    <location>
        <begin position="131"/>
        <end position="151"/>
    </location>
</feature>
<keyword evidence="1" id="KW-1133">Transmembrane helix</keyword>
<evidence type="ECO:0000313" key="2">
    <source>
        <dbReference type="EMBL" id="QAY68770.1"/>
    </source>
</evidence>
<name>A0A4P6EZ92_9MICO</name>
<feature type="transmembrane region" description="Helical" evidence="1">
    <location>
        <begin position="6"/>
        <end position="26"/>
    </location>
</feature>
<gene>
    <name evidence="2" type="ORF">ET471_00835</name>
</gene>
<keyword evidence="3" id="KW-1185">Reference proteome</keyword>
<reference evidence="2 3" key="1">
    <citation type="submission" date="2019-01" db="EMBL/GenBank/DDBJ databases">
        <title>Genome sequencing of strain FW10M-9.</title>
        <authorList>
            <person name="Heo J."/>
            <person name="Kim S.-J."/>
            <person name="Kim J.-S."/>
            <person name="Hong S.-B."/>
            <person name="Kwon S.-W."/>
        </authorList>
    </citation>
    <scope>NUCLEOTIDE SEQUENCE [LARGE SCALE GENOMIC DNA]</scope>
    <source>
        <strain evidence="2 3">FW10M-9</strain>
    </source>
</reference>
<sequence>MDLSSLYGAAIVPVAGAVAAALLAAVQDLSLTRRLRRQLHQETTLLGQLPDGPARTALAEQVEERSLLLVSALKYPPVVLRDVARAVGFSALLVCSGLAVRTADIHLPKSEVDASAVVLGEVQTEAWNAAIMAWLFLILAVSVLAIALSAWHGRTVDRIEFVTRWVGPVAAADLGHRLALFRSLMMMAPLFGIFAAAIFPLAPLHGVEAISSAGQSIALLAAFAACIVAGFLVHYKSSLGTLLKQLQRGAPAAHAEEVVMPRTALPGFSALQMAMLFVAAWSLSTHRRQRRR</sequence>
<accession>A0A4P6EZ92</accession>
<organism evidence="2 3">
    <name type="scientific">Xylanimonas protaetiae</name>
    <dbReference type="NCBI Taxonomy" id="2509457"/>
    <lineage>
        <taxon>Bacteria</taxon>
        <taxon>Bacillati</taxon>
        <taxon>Actinomycetota</taxon>
        <taxon>Actinomycetes</taxon>
        <taxon>Micrococcales</taxon>
        <taxon>Promicromonosporaceae</taxon>
        <taxon>Xylanimonas</taxon>
    </lineage>
</organism>
<dbReference type="RefSeq" id="WP_129186172.1">
    <property type="nucleotide sequence ID" value="NZ_CP035493.1"/>
</dbReference>
<feature type="transmembrane region" description="Helical" evidence="1">
    <location>
        <begin position="216"/>
        <end position="235"/>
    </location>
</feature>